<dbReference type="InterPro" id="IPR025669">
    <property type="entry name" value="AAA_dom"/>
</dbReference>
<dbReference type="EMBL" id="UGGP01000003">
    <property type="protein sequence ID" value="STO53301.1"/>
    <property type="molecule type" value="Genomic_DNA"/>
</dbReference>
<dbReference type="PANTHER" id="PTHR13696:SF99">
    <property type="entry name" value="COBYRINIC ACID AC-DIAMIDE SYNTHASE"/>
    <property type="match status" value="1"/>
</dbReference>
<dbReference type="PANTHER" id="PTHR13696">
    <property type="entry name" value="P-LOOP CONTAINING NUCLEOSIDE TRIPHOSPHATE HYDROLASE"/>
    <property type="match status" value="1"/>
</dbReference>
<dbReference type="CDD" id="cd02042">
    <property type="entry name" value="ParAB_family"/>
    <property type="match status" value="1"/>
</dbReference>
<organism evidence="2 3">
    <name type="scientific">Exiguobacterium aurantiacum</name>
    <dbReference type="NCBI Taxonomy" id="33987"/>
    <lineage>
        <taxon>Bacteria</taxon>
        <taxon>Bacillati</taxon>
        <taxon>Bacillota</taxon>
        <taxon>Bacilli</taxon>
        <taxon>Bacillales</taxon>
        <taxon>Bacillales Family XII. Incertae Sedis</taxon>
        <taxon>Exiguobacterium</taxon>
    </lineage>
</organism>
<dbReference type="OrthoDB" id="9815116at2"/>
<sequence>MTNQLDLSQQEAIVVTFGNFKGGTGKTTNSTMLAYALAKKGYRVLLCDQDPQANATTLFLKTKAAREDDYITFEKTLMAAMQEGDLSSIVTEITDNLFLLPSFSDFAQYPKFLEKKFEKEVDRVTYLSTLLEPLKSEFDFIFVDVPPTISIYTDSALYASDFVVVVLQTQERSLQGAEVFTQYLQTLLDDYHADFDILGILPVLLKNGAAVDLATLENAKNVFGSHNLFEGVIKNMERLKRYDITGIVEEDMHDKRVMETYAKVAKEFLQRLEAEMNYVEQG</sequence>
<proteinExistence type="predicted"/>
<name>A0A377HH78_9BACL</name>
<dbReference type="RefSeq" id="WP_115336771.1">
    <property type="nucleotide sequence ID" value="NZ_UGGP01000003.1"/>
</dbReference>
<dbReference type="InterPro" id="IPR027417">
    <property type="entry name" value="P-loop_NTPase"/>
</dbReference>
<dbReference type="Gene3D" id="3.40.50.300">
    <property type="entry name" value="P-loop containing nucleotide triphosphate hydrolases"/>
    <property type="match status" value="1"/>
</dbReference>
<reference evidence="2 3" key="1">
    <citation type="submission" date="2018-06" db="EMBL/GenBank/DDBJ databases">
        <authorList>
            <consortium name="Pathogen Informatics"/>
            <person name="Doyle S."/>
        </authorList>
    </citation>
    <scope>NUCLEOTIDE SEQUENCE [LARGE SCALE GENOMIC DNA]</scope>
    <source>
        <strain evidence="2 3">NCTC13163</strain>
    </source>
</reference>
<dbReference type="Proteomes" id="UP000254060">
    <property type="component" value="Unassembled WGS sequence"/>
</dbReference>
<dbReference type="InterPro" id="IPR050678">
    <property type="entry name" value="DNA_Partitioning_ATPase"/>
</dbReference>
<accession>A0A377HH78</accession>
<evidence type="ECO:0000259" key="1">
    <source>
        <dbReference type="Pfam" id="PF13614"/>
    </source>
</evidence>
<evidence type="ECO:0000313" key="2">
    <source>
        <dbReference type="EMBL" id="STO53301.1"/>
    </source>
</evidence>
<gene>
    <name evidence="2" type="primary">soj_3</name>
    <name evidence="2" type="ORF">NCTC13163_03282</name>
</gene>
<dbReference type="AlphaFoldDB" id="A0A377HH78"/>
<dbReference type="SUPFAM" id="SSF52540">
    <property type="entry name" value="P-loop containing nucleoside triphosphate hydrolases"/>
    <property type="match status" value="1"/>
</dbReference>
<evidence type="ECO:0000313" key="3">
    <source>
        <dbReference type="Proteomes" id="UP000254060"/>
    </source>
</evidence>
<dbReference type="Pfam" id="PF13614">
    <property type="entry name" value="AAA_31"/>
    <property type="match status" value="1"/>
</dbReference>
<feature type="domain" description="AAA" evidence="1">
    <location>
        <begin position="14"/>
        <end position="196"/>
    </location>
</feature>
<protein>
    <submittedName>
        <fullName evidence="2">Sporulation initiation inhibitor protein soj</fullName>
    </submittedName>
</protein>